<dbReference type="InterPro" id="IPR055627">
    <property type="entry name" value="DUF7203"/>
</dbReference>
<gene>
    <name evidence="1" type="ORF">CPT_CIP9_199</name>
</gene>
<proteinExistence type="predicted"/>
<evidence type="ECO:0000313" key="1">
    <source>
        <dbReference type="EMBL" id="QHS01735.1"/>
    </source>
</evidence>
<sequence length="112" mass="13142">MTPINRLEWALFNASQDFKKAMERAVVKHIQFMNAALHQMRMYPITLPHLRRRVTLIAKTKSLVTMDREQINATRGYQIAKNLAHLDYKKATQPKAPVSAWFGGEYDERTYY</sequence>
<accession>A0A6B9XZH5</accession>
<protein>
    <submittedName>
        <fullName evidence="1">Uncharacterized protein</fullName>
    </submittedName>
</protein>
<dbReference type="Proteomes" id="UP000465071">
    <property type="component" value="Segment"/>
</dbReference>
<organism evidence="1 2">
    <name type="scientific">Enterobacter phage vB_EclM_CIP9</name>
    <dbReference type="NCBI Taxonomy" id="2696340"/>
    <lineage>
        <taxon>Viruses</taxon>
        <taxon>Duplodnaviria</taxon>
        <taxon>Heunggongvirae</taxon>
        <taxon>Uroviricota</taxon>
        <taxon>Caudoviricetes</taxon>
        <taxon>Pantevenvirales</taxon>
        <taxon>Straboviridae</taxon>
        <taxon>Tevenvirinae</taxon>
        <taxon>Kanagawavirus</taxon>
        <taxon>Kanagawavirus cipnine</taxon>
    </lineage>
</organism>
<evidence type="ECO:0000313" key="2">
    <source>
        <dbReference type="Proteomes" id="UP000465071"/>
    </source>
</evidence>
<name>A0A6B9XZH5_9CAUD</name>
<dbReference type="Pfam" id="PF23833">
    <property type="entry name" value="DUF7203"/>
    <property type="match status" value="1"/>
</dbReference>
<reference evidence="2" key="1">
    <citation type="submission" date="2019-12" db="EMBL/GenBank/DDBJ databases">
        <authorList>
            <person name="Wang K."/>
            <person name="Tamayo M.G."/>
            <person name="Penner T.V."/>
            <person name="Cook B.W.M."/>
            <person name="Court D.A."/>
            <person name="Theriault S.S."/>
        </authorList>
    </citation>
    <scope>NUCLEOTIDE SEQUENCE [LARGE SCALE GENOMIC DNA]</scope>
</reference>
<dbReference type="EMBL" id="MN882610">
    <property type="protein sequence ID" value="QHS01735.1"/>
    <property type="molecule type" value="Genomic_DNA"/>
</dbReference>
<keyword evidence="2" id="KW-1185">Reference proteome</keyword>